<evidence type="ECO:0000313" key="4">
    <source>
        <dbReference type="Proteomes" id="UP000814243"/>
    </source>
</evidence>
<feature type="transmembrane region" description="Helical" evidence="2">
    <location>
        <begin position="62"/>
        <end position="92"/>
    </location>
</feature>
<evidence type="ECO:0000256" key="2">
    <source>
        <dbReference type="SAM" id="Phobius"/>
    </source>
</evidence>
<keyword evidence="2" id="KW-0812">Transmembrane</keyword>
<reference evidence="3" key="1">
    <citation type="journal article" date="2021" name="G3 (Bethesda)">
        <title>Genome and transcriptome analysis of the beet armyworm Spodoptera exigua reveals targets for pest control. .</title>
        <authorList>
            <person name="Simon S."/>
            <person name="Breeschoten T."/>
            <person name="Jansen H.J."/>
            <person name="Dirks R.P."/>
            <person name="Schranz M.E."/>
            <person name="Ros V.I.D."/>
        </authorList>
    </citation>
    <scope>NUCLEOTIDE SEQUENCE</scope>
    <source>
        <strain evidence="3">TB_SE_WUR_2020</strain>
    </source>
</reference>
<proteinExistence type="predicted"/>
<feature type="region of interest" description="Disordered" evidence="1">
    <location>
        <begin position="33"/>
        <end position="53"/>
    </location>
</feature>
<comment type="caution">
    <text evidence="3">The sequence shown here is derived from an EMBL/GenBank/DDBJ whole genome shotgun (WGS) entry which is preliminary data.</text>
</comment>
<dbReference type="Proteomes" id="UP000814243">
    <property type="component" value="Unassembled WGS sequence"/>
</dbReference>
<feature type="transmembrane region" description="Helical" evidence="2">
    <location>
        <begin position="136"/>
        <end position="158"/>
    </location>
</feature>
<organism evidence="3 4">
    <name type="scientific">Spodoptera exigua</name>
    <name type="common">Beet armyworm</name>
    <name type="synonym">Noctua fulgens</name>
    <dbReference type="NCBI Taxonomy" id="7107"/>
    <lineage>
        <taxon>Eukaryota</taxon>
        <taxon>Metazoa</taxon>
        <taxon>Ecdysozoa</taxon>
        <taxon>Arthropoda</taxon>
        <taxon>Hexapoda</taxon>
        <taxon>Insecta</taxon>
        <taxon>Pterygota</taxon>
        <taxon>Neoptera</taxon>
        <taxon>Endopterygota</taxon>
        <taxon>Lepidoptera</taxon>
        <taxon>Glossata</taxon>
        <taxon>Ditrysia</taxon>
        <taxon>Noctuoidea</taxon>
        <taxon>Noctuidae</taxon>
        <taxon>Amphipyrinae</taxon>
        <taxon>Spodoptera</taxon>
    </lineage>
</organism>
<feature type="transmembrane region" description="Helical" evidence="2">
    <location>
        <begin position="189"/>
        <end position="207"/>
    </location>
</feature>
<gene>
    <name evidence="3" type="ORF">HF086_004359</name>
</gene>
<evidence type="ECO:0000256" key="1">
    <source>
        <dbReference type="SAM" id="MobiDB-lite"/>
    </source>
</evidence>
<dbReference type="AlphaFoldDB" id="A0A922SBF2"/>
<name>A0A922SBF2_SPOEX</name>
<evidence type="ECO:0000313" key="3">
    <source>
        <dbReference type="EMBL" id="KAH9631592.1"/>
    </source>
</evidence>
<keyword evidence="2" id="KW-0472">Membrane</keyword>
<accession>A0A922SBF2</accession>
<dbReference type="EMBL" id="JACEFF010000757">
    <property type="protein sequence ID" value="KAH9631592.1"/>
    <property type="molecule type" value="Genomic_DNA"/>
</dbReference>
<keyword evidence="2" id="KW-1133">Transmembrane helix</keyword>
<feature type="transmembrane region" description="Helical" evidence="2">
    <location>
        <begin position="104"/>
        <end position="124"/>
    </location>
</feature>
<protein>
    <submittedName>
        <fullName evidence="3">Uncharacterized protein</fullName>
    </submittedName>
</protein>
<sequence length="216" mass="23880">MLYCYCPINTGPTDVRLSFDECPIIWEDMATSEREAETGVNEKQDEKTDDHEMKNTGHCQNYCLRALFVILGIVGGVASVSLITLAILTSIATKAYDAEQSSRIANMVFISVLAAITICTIIYGEVAVFKRHSKSVNVAAVVLLLLAVVQALIAGIAVNVEPDDEAKLLKSLIESFKLAREENSRHVKMWAMTQSDVLLMITGAFLYRRETKMSIK</sequence>